<dbReference type="InterPro" id="IPR036115">
    <property type="entry name" value="GCM_dom_sf"/>
</dbReference>
<evidence type="ECO:0000256" key="2">
    <source>
        <dbReference type="ARBA" id="ARBA00023015"/>
    </source>
</evidence>
<dbReference type="InterPro" id="IPR003902">
    <property type="entry name" value="Tscrpt_reg_GCM"/>
</dbReference>
<keyword evidence="3" id="KW-0238">DNA-binding</keyword>
<feature type="region of interest" description="Disordered" evidence="6">
    <location>
        <begin position="1"/>
        <end position="31"/>
    </location>
</feature>
<dbReference type="GO" id="GO:0001228">
    <property type="term" value="F:DNA-binding transcription activator activity, RNA polymerase II-specific"/>
    <property type="evidence" value="ECO:0007669"/>
    <property type="project" value="InterPro"/>
</dbReference>
<dbReference type="Gene3D" id="2.20.25.670">
    <property type="entry name" value="GCM domain, large subdomain"/>
    <property type="match status" value="1"/>
</dbReference>
<evidence type="ECO:0000256" key="4">
    <source>
        <dbReference type="ARBA" id="ARBA00023163"/>
    </source>
</evidence>
<dbReference type="InterPro" id="IPR039791">
    <property type="entry name" value="GCM"/>
</dbReference>
<keyword evidence="5" id="KW-0539">Nucleus</keyword>
<dbReference type="Proteomes" id="UP001209878">
    <property type="component" value="Unassembled WGS sequence"/>
</dbReference>
<keyword evidence="4" id="KW-0804">Transcription</keyword>
<organism evidence="8 9">
    <name type="scientific">Ridgeia piscesae</name>
    <name type="common">Tubeworm</name>
    <dbReference type="NCBI Taxonomy" id="27915"/>
    <lineage>
        <taxon>Eukaryota</taxon>
        <taxon>Metazoa</taxon>
        <taxon>Spiralia</taxon>
        <taxon>Lophotrochozoa</taxon>
        <taxon>Annelida</taxon>
        <taxon>Polychaeta</taxon>
        <taxon>Sedentaria</taxon>
        <taxon>Canalipalpata</taxon>
        <taxon>Sabellida</taxon>
        <taxon>Siboglinidae</taxon>
        <taxon>Ridgeia</taxon>
    </lineage>
</organism>
<dbReference type="AlphaFoldDB" id="A0AAD9KQY4"/>
<dbReference type="Gene3D" id="3.30.70.3530">
    <property type="entry name" value="GCM motif"/>
    <property type="match status" value="1"/>
</dbReference>
<reference evidence="8" key="1">
    <citation type="journal article" date="2023" name="Mol. Biol. Evol.">
        <title>Third-Generation Sequencing Reveals the Adaptive Role of the Epigenome in Three Deep-Sea Polychaetes.</title>
        <authorList>
            <person name="Perez M."/>
            <person name="Aroh O."/>
            <person name="Sun Y."/>
            <person name="Lan Y."/>
            <person name="Juniper S.K."/>
            <person name="Young C.R."/>
            <person name="Angers B."/>
            <person name="Qian P.Y."/>
        </authorList>
    </citation>
    <scope>NUCLEOTIDE SEQUENCE</scope>
    <source>
        <strain evidence="8">R07B-5</strain>
    </source>
</reference>
<keyword evidence="2" id="KW-0805">Transcription regulation</keyword>
<dbReference type="SUPFAM" id="SSF90073">
    <property type="entry name" value="GCM domain"/>
    <property type="match status" value="1"/>
</dbReference>
<evidence type="ECO:0000256" key="1">
    <source>
        <dbReference type="ARBA" id="ARBA00022473"/>
    </source>
</evidence>
<evidence type="ECO:0000313" key="9">
    <source>
        <dbReference type="Proteomes" id="UP001209878"/>
    </source>
</evidence>
<dbReference type="Pfam" id="PF03615">
    <property type="entry name" value="GCM"/>
    <property type="match status" value="1"/>
</dbReference>
<evidence type="ECO:0000313" key="8">
    <source>
        <dbReference type="EMBL" id="KAK2176059.1"/>
    </source>
</evidence>
<keyword evidence="1" id="KW-0217">Developmental protein</keyword>
<sequence length="316" mass="35755">MTLPESISPGGSPTTADPDHDDSESRHQWDINDNILPTIHDVDDYRDWPNGHCKAVYTEGSEEARRHASGWAMRNTNNHKVEILKKSCLGVLVCSQRCSLDSGDTVHLRPAICDKARRKQLGKSCPNPNCSGHLELQPCRGHCGYPVTHFWRHVDGVVFFQAKGIHDHSRPELKSSADGRRCSPRDNRSLGYERARIARKRMSPDSVSSQELYPHKLQHMDDPEFTNPMVSNEMICSCPPFECLCGAGTPRSLVFHHQTILSSVTSPGPLVYHVPEPTNRHHAPGERPTSDYVRRRRDSYLALDACGRDAQRRWRR</sequence>
<evidence type="ECO:0000256" key="6">
    <source>
        <dbReference type="SAM" id="MobiDB-lite"/>
    </source>
</evidence>
<accession>A0AAD9KQY4</accession>
<dbReference type="EMBL" id="JAODUO010000687">
    <property type="protein sequence ID" value="KAK2176059.1"/>
    <property type="molecule type" value="Genomic_DNA"/>
</dbReference>
<name>A0AAD9KQY4_RIDPI</name>
<keyword evidence="9" id="KW-1185">Reference proteome</keyword>
<protein>
    <recommendedName>
        <fullName evidence="7">GCM domain-containing protein</fullName>
    </recommendedName>
</protein>
<dbReference type="PANTHER" id="PTHR12414">
    <property type="entry name" value="GLIAL CELLS MISSING RELATED/GLIDE"/>
    <property type="match status" value="1"/>
</dbReference>
<dbReference type="GO" id="GO:0005634">
    <property type="term" value="C:nucleus"/>
    <property type="evidence" value="ECO:0007669"/>
    <property type="project" value="TreeGrafter"/>
</dbReference>
<dbReference type="PROSITE" id="PS50807">
    <property type="entry name" value="GCM"/>
    <property type="match status" value="1"/>
</dbReference>
<evidence type="ECO:0000256" key="5">
    <source>
        <dbReference type="ARBA" id="ARBA00023242"/>
    </source>
</evidence>
<dbReference type="GO" id="GO:0000978">
    <property type="term" value="F:RNA polymerase II cis-regulatory region sequence-specific DNA binding"/>
    <property type="evidence" value="ECO:0007669"/>
    <property type="project" value="TreeGrafter"/>
</dbReference>
<comment type="caution">
    <text evidence="8">The sequence shown here is derived from an EMBL/GenBank/DDBJ whole genome shotgun (WGS) entry which is preliminary data.</text>
</comment>
<evidence type="ECO:0000256" key="3">
    <source>
        <dbReference type="ARBA" id="ARBA00023125"/>
    </source>
</evidence>
<dbReference type="PANTHER" id="PTHR12414:SF8">
    <property type="entry name" value="TRANSCRIPTION FACTOR GLIAL CELLS MISSING-RELATED"/>
    <property type="match status" value="1"/>
</dbReference>
<feature type="domain" description="GCM" evidence="7">
    <location>
        <begin position="27"/>
        <end position="183"/>
    </location>
</feature>
<dbReference type="GO" id="GO:0042063">
    <property type="term" value="P:gliogenesis"/>
    <property type="evidence" value="ECO:0007669"/>
    <property type="project" value="TreeGrafter"/>
</dbReference>
<dbReference type="InterPro" id="IPR043020">
    <property type="entry name" value="GCM_large"/>
</dbReference>
<dbReference type="InterPro" id="IPR043021">
    <property type="entry name" value="GCM_small"/>
</dbReference>
<evidence type="ECO:0000259" key="7">
    <source>
        <dbReference type="PROSITE" id="PS50807"/>
    </source>
</evidence>
<proteinExistence type="predicted"/>
<gene>
    <name evidence="8" type="ORF">NP493_685g00012</name>
</gene>